<dbReference type="Proteomes" id="UP000028569">
    <property type="component" value="Chromosome"/>
</dbReference>
<feature type="region of interest" description="Disordered" evidence="1">
    <location>
        <begin position="1"/>
        <end position="62"/>
    </location>
</feature>
<dbReference type="KEGG" id="bii:BINDI_0226"/>
<dbReference type="EMBL" id="CP006018">
    <property type="protein sequence ID" value="AIC91511.1"/>
    <property type="molecule type" value="Genomic_DNA"/>
</dbReference>
<organism evidence="2 3">
    <name type="scientific">Bifidobacterium [indicum] DSM 20214 = LMG 11587</name>
    <dbReference type="NCBI Taxonomy" id="1341694"/>
    <lineage>
        <taxon>Bacteria</taxon>
        <taxon>Bacillati</taxon>
        <taxon>Actinomycetota</taxon>
        <taxon>Actinomycetes</taxon>
        <taxon>Bifidobacteriales</taxon>
        <taxon>Bifidobacteriaceae</taxon>
        <taxon>Bifidobacterium</taxon>
    </lineage>
</organism>
<dbReference type="Pfam" id="PF11238">
    <property type="entry name" value="DUF3039"/>
    <property type="match status" value="1"/>
</dbReference>
<feature type="compositionally biased region" description="Basic and acidic residues" evidence="1">
    <location>
        <begin position="42"/>
        <end position="62"/>
    </location>
</feature>
<sequence length="117" mass="12950">MTAFETLLHPSSSLNGPDPILDQDPVSPLSDPDQGAGTAVLDRPETETREETQRSDQGDADRFAHYVSKERIAESKLTGRPVVALCGKVWVPKHDPSQYPVCPDCRRIYEEMTGGRK</sequence>
<accession>A0A087VT47</accession>
<keyword evidence="3" id="KW-1185">Reference proteome</keyword>
<dbReference type="RefSeq" id="WP_033491655.1">
    <property type="nucleotide sequence ID" value="NZ_CP006018.1"/>
</dbReference>
<gene>
    <name evidence="2" type="ORF">BINDI_0226</name>
</gene>
<proteinExistence type="predicted"/>
<dbReference type="AlphaFoldDB" id="A0A087VT47"/>
<name>A0A087VT47_9BIFI</name>
<dbReference type="HOGENOM" id="CLU_142113_1_0_11"/>
<dbReference type="OrthoDB" id="8481541at2"/>
<protein>
    <recommendedName>
        <fullName evidence="4">DUF3039 domain-containing protein</fullName>
    </recommendedName>
</protein>
<evidence type="ECO:0000313" key="2">
    <source>
        <dbReference type="EMBL" id="AIC91511.1"/>
    </source>
</evidence>
<evidence type="ECO:0000313" key="3">
    <source>
        <dbReference type="Proteomes" id="UP000028569"/>
    </source>
</evidence>
<reference evidence="2 3" key="1">
    <citation type="journal article" date="2014" name="Appl. Environ. Microbiol.">
        <title>Genomic encyclopedia of type strains of the genus Bifidobacterium.</title>
        <authorList>
            <person name="Milani C."/>
            <person name="Lugli G.A."/>
            <person name="Duranti S."/>
            <person name="Turroni F."/>
            <person name="Bottacini F."/>
            <person name="Mangifesta M."/>
            <person name="Sanchez B."/>
            <person name="Viappiani A."/>
            <person name="Mancabelli L."/>
            <person name="Taminiau B."/>
            <person name="Delcenserie V."/>
            <person name="Barrangou R."/>
            <person name="Margolles A."/>
            <person name="van Sinderen D."/>
            <person name="Ventura M."/>
        </authorList>
    </citation>
    <scope>NUCLEOTIDE SEQUENCE [LARGE SCALE GENOMIC DNA]</scope>
    <source>
        <strain evidence="2 3">LMG 11587</strain>
    </source>
</reference>
<evidence type="ECO:0008006" key="4">
    <source>
        <dbReference type="Google" id="ProtNLM"/>
    </source>
</evidence>
<dbReference type="InterPro" id="IPR021400">
    <property type="entry name" value="DUF3039"/>
</dbReference>
<evidence type="ECO:0000256" key="1">
    <source>
        <dbReference type="SAM" id="MobiDB-lite"/>
    </source>
</evidence>
<dbReference type="GeneID" id="91565722"/>